<keyword evidence="4" id="KW-0808">Transferase</keyword>
<keyword evidence="6" id="KW-0680">Restriction system</keyword>
<organism evidence="10 11">
    <name type="scientific">Pseudomonas juntendi</name>
    <dbReference type="NCBI Taxonomy" id="2666183"/>
    <lineage>
        <taxon>Bacteria</taxon>
        <taxon>Pseudomonadati</taxon>
        <taxon>Pseudomonadota</taxon>
        <taxon>Gammaproteobacteria</taxon>
        <taxon>Pseudomonadales</taxon>
        <taxon>Pseudomonadaceae</taxon>
        <taxon>Pseudomonas</taxon>
    </lineage>
</organism>
<dbReference type="EC" id="2.1.1.113" evidence="2"/>
<keyword evidence="5" id="KW-0949">S-adenosyl-L-methionine</keyword>
<feature type="domain" description="DNA methylase N-4/N-6" evidence="9">
    <location>
        <begin position="52"/>
        <end position="82"/>
    </location>
</feature>
<evidence type="ECO:0000313" key="11">
    <source>
        <dbReference type="Proteomes" id="UP001375228"/>
    </source>
</evidence>
<dbReference type="InterPro" id="IPR029063">
    <property type="entry name" value="SAM-dependent_MTases_sf"/>
</dbReference>
<evidence type="ECO:0000256" key="3">
    <source>
        <dbReference type="ARBA" id="ARBA00022603"/>
    </source>
</evidence>
<dbReference type="PROSITE" id="PS00093">
    <property type="entry name" value="N4_MTASE"/>
    <property type="match status" value="1"/>
</dbReference>
<comment type="catalytic activity">
    <reaction evidence="8">
        <text>a 2'-deoxycytidine in DNA + S-adenosyl-L-methionine = an N(4)-methyl-2'-deoxycytidine in DNA + S-adenosyl-L-homocysteine + H(+)</text>
        <dbReference type="Rhea" id="RHEA:16857"/>
        <dbReference type="Rhea" id="RHEA-COMP:11369"/>
        <dbReference type="Rhea" id="RHEA-COMP:13674"/>
        <dbReference type="ChEBI" id="CHEBI:15378"/>
        <dbReference type="ChEBI" id="CHEBI:57856"/>
        <dbReference type="ChEBI" id="CHEBI:59789"/>
        <dbReference type="ChEBI" id="CHEBI:85452"/>
        <dbReference type="ChEBI" id="CHEBI:137933"/>
        <dbReference type="EC" id="2.1.1.113"/>
    </reaction>
</comment>
<name>A0ABZ2JFY8_9PSED</name>
<proteinExistence type="inferred from homology"/>
<gene>
    <name evidence="10" type="ORF">V9385_20100</name>
</gene>
<dbReference type="RefSeq" id="WP_144189066.1">
    <property type="nucleotide sequence ID" value="NZ_CP146690.1"/>
</dbReference>
<dbReference type="InterPro" id="IPR017985">
    <property type="entry name" value="MeTrfase_CN4_CS"/>
</dbReference>
<dbReference type="Pfam" id="PF01555">
    <property type="entry name" value="N6_N4_Mtase"/>
    <property type="match status" value="1"/>
</dbReference>
<evidence type="ECO:0000256" key="1">
    <source>
        <dbReference type="ARBA" id="ARBA00010203"/>
    </source>
</evidence>
<comment type="similarity">
    <text evidence="1">Belongs to the N(4)/N(6)-methyltransferase family. N(4) subfamily.</text>
</comment>
<evidence type="ECO:0000256" key="5">
    <source>
        <dbReference type="ARBA" id="ARBA00022691"/>
    </source>
</evidence>
<evidence type="ECO:0000259" key="9">
    <source>
        <dbReference type="Pfam" id="PF01555"/>
    </source>
</evidence>
<evidence type="ECO:0000256" key="2">
    <source>
        <dbReference type="ARBA" id="ARBA00012185"/>
    </source>
</evidence>
<dbReference type="SUPFAM" id="SSF53335">
    <property type="entry name" value="S-adenosyl-L-methionine-dependent methyltransferases"/>
    <property type="match status" value="3"/>
</dbReference>
<keyword evidence="3 10" id="KW-0489">Methyltransferase</keyword>
<dbReference type="GO" id="GO:0008168">
    <property type="term" value="F:methyltransferase activity"/>
    <property type="evidence" value="ECO:0007669"/>
    <property type="project" value="UniProtKB-KW"/>
</dbReference>
<reference evidence="10 11" key="1">
    <citation type="submission" date="2024-03" db="EMBL/GenBank/DDBJ databases">
        <title>Pseudomonas juntendi.</title>
        <authorList>
            <person name="Liu Y."/>
        </authorList>
    </citation>
    <scope>NUCLEOTIDE SEQUENCE [LARGE SCALE GENOMIC DNA]</scope>
    <source>
        <strain evidence="10 11">L4046hy</strain>
    </source>
</reference>
<dbReference type="Gene3D" id="3.40.50.150">
    <property type="entry name" value="Vaccinia Virus protein VP39"/>
    <property type="match status" value="2"/>
</dbReference>
<dbReference type="GO" id="GO:0032259">
    <property type="term" value="P:methylation"/>
    <property type="evidence" value="ECO:0007669"/>
    <property type="project" value="UniProtKB-KW"/>
</dbReference>
<keyword evidence="11" id="KW-1185">Reference proteome</keyword>
<evidence type="ECO:0000256" key="8">
    <source>
        <dbReference type="ARBA" id="ARBA00049120"/>
    </source>
</evidence>
<dbReference type="Proteomes" id="UP001375228">
    <property type="component" value="Chromosome"/>
</dbReference>
<evidence type="ECO:0000313" key="10">
    <source>
        <dbReference type="EMBL" id="WWY19908.1"/>
    </source>
</evidence>
<dbReference type="InterPro" id="IPR002941">
    <property type="entry name" value="DNA_methylase_N4/N6"/>
</dbReference>
<protein>
    <recommendedName>
        <fullName evidence="2">site-specific DNA-methyltransferase (cytosine-N(4)-specific)</fullName>
        <ecNumber evidence="2">2.1.1.113</ecNumber>
    </recommendedName>
</protein>
<dbReference type="EMBL" id="CP146691">
    <property type="protein sequence ID" value="WWY19908.1"/>
    <property type="molecule type" value="Genomic_DNA"/>
</dbReference>
<keyword evidence="7" id="KW-0238">DNA-binding</keyword>
<accession>A0ABZ2JFY8</accession>
<evidence type="ECO:0000256" key="6">
    <source>
        <dbReference type="ARBA" id="ARBA00022747"/>
    </source>
</evidence>
<evidence type="ECO:0000256" key="7">
    <source>
        <dbReference type="ARBA" id="ARBA00023125"/>
    </source>
</evidence>
<evidence type="ECO:0000256" key="4">
    <source>
        <dbReference type="ARBA" id="ARBA00022679"/>
    </source>
</evidence>
<sequence length="405" mass="45206">MKLAFIFMSTTNPKLQTKHAKSLFKYYAGFSDDFVISAIQKEQEQLNQDALIVLDPWNGSGTTTHACNQLGVKSIGVDRNPAMAVFAQARAACNSSIEQILTTPALPSNVRSDDPLLTWFMPSSAKHIRGIEEGIKSISTPEGRALGYIVLFNTTKNLLKKYHTSNPTWIKKPELKNRIRPSAQQIQLEFNSIRSSLASHKFPEHNSSSKSVIVTGDSCKLPLADSSINLTITSPPYCTRIDYAIATSIELSVLSCSQHKFSELREALMGATTVVDGITSNSAWGKTCLDTLDSIRKHPSKASSGYYTKNFIRYFDSLFRSICEITRVTKAQGRCHMVIQDSYYKEIHIDLPIIASEMFIFNGWSLDCKTDFISTRNKATINSKSKKYKANKKATESVITLRKDK</sequence>